<dbReference type="InterPro" id="IPR037185">
    <property type="entry name" value="EmrE-like"/>
</dbReference>
<feature type="transmembrane region" description="Helical" evidence="1">
    <location>
        <begin position="121"/>
        <end position="141"/>
    </location>
</feature>
<feature type="transmembrane region" description="Helical" evidence="1">
    <location>
        <begin position="147"/>
        <end position="168"/>
    </location>
</feature>
<name>C5BT56_TERTT</name>
<organism evidence="2 3">
    <name type="scientific">Teredinibacter turnerae (strain ATCC 39867 / T7901)</name>
    <dbReference type="NCBI Taxonomy" id="377629"/>
    <lineage>
        <taxon>Bacteria</taxon>
        <taxon>Pseudomonadati</taxon>
        <taxon>Pseudomonadota</taxon>
        <taxon>Gammaproteobacteria</taxon>
        <taxon>Cellvibrionales</taxon>
        <taxon>Cellvibrionaceae</taxon>
        <taxon>Teredinibacter</taxon>
    </lineage>
</organism>
<feature type="transmembrane region" description="Helical" evidence="1">
    <location>
        <begin position="243"/>
        <end position="264"/>
    </location>
</feature>
<dbReference type="HOGENOM" id="CLU_074515_0_0_6"/>
<protein>
    <submittedName>
        <fullName evidence="2">Membrane protein</fullName>
    </submittedName>
</protein>
<dbReference type="Proteomes" id="UP000009080">
    <property type="component" value="Chromosome"/>
</dbReference>
<dbReference type="SUPFAM" id="SSF103481">
    <property type="entry name" value="Multidrug resistance efflux transporter EmrE"/>
    <property type="match status" value="1"/>
</dbReference>
<evidence type="ECO:0000313" key="3">
    <source>
        <dbReference type="Proteomes" id="UP000009080"/>
    </source>
</evidence>
<feature type="transmembrane region" description="Helical" evidence="1">
    <location>
        <begin position="69"/>
        <end position="88"/>
    </location>
</feature>
<evidence type="ECO:0000313" key="2">
    <source>
        <dbReference type="EMBL" id="ACR13940.1"/>
    </source>
</evidence>
<dbReference type="AlphaFoldDB" id="C5BT56"/>
<dbReference type="eggNOG" id="COG0697">
    <property type="taxonomic scope" value="Bacteria"/>
</dbReference>
<dbReference type="RefSeq" id="WP_015820055.1">
    <property type="nucleotide sequence ID" value="NC_012997.1"/>
</dbReference>
<evidence type="ECO:0000256" key="1">
    <source>
        <dbReference type="SAM" id="Phobius"/>
    </source>
</evidence>
<keyword evidence="1" id="KW-0812">Transmembrane</keyword>
<accession>C5BT56</accession>
<feature type="transmembrane region" description="Helical" evidence="1">
    <location>
        <begin position="180"/>
        <end position="199"/>
    </location>
</feature>
<gene>
    <name evidence="2" type="ordered locus">TERTU_1478</name>
</gene>
<keyword evidence="1" id="KW-1133">Transmembrane helix</keyword>
<feature type="transmembrane region" description="Helical" evidence="1">
    <location>
        <begin position="219"/>
        <end position="236"/>
    </location>
</feature>
<feature type="transmembrane region" description="Helical" evidence="1">
    <location>
        <begin position="94"/>
        <end position="114"/>
    </location>
</feature>
<dbReference type="OrthoDB" id="8688375at2"/>
<dbReference type="EMBL" id="CP001614">
    <property type="protein sequence ID" value="ACR13940.1"/>
    <property type="molecule type" value="Genomic_DNA"/>
</dbReference>
<keyword evidence="3" id="KW-1185">Reference proteome</keyword>
<feature type="transmembrane region" description="Helical" evidence="1">
    <location>
        <begin position="34"/>
        <end position="57"/>
    </location>
</feature>
<sequence>MRVVFVMALLVVLGTLLSMSVSMIKFASRDGLTPLAFLLSSSFIAGVLLQLLAVLLGYRHRLSWRYLEYSAVTGFIFALTNILSFFVVTKIGVSYLSILLSFPITLTWLLSIFLGMSKASFTHLLGTSLCVVGGVFLSLSANTGSGALNLWTFIAFLIPVVIALGNIYRTKRWPELIHPIQLAASMLLFSCPITAVVLVVGDNDWTLQLYRIFSEPRWVALQVTIYVFMYCLFFFVQKLSGPVYISFIGVIATLVGAATSIVILGEHAGAVFYLSFLFVLLGIFVFSLPRRNVALTK</sequence>
<reference evidence="2 3" key="1">
    <citation type="journal article" date="2009" name="PLoS ONE">
        <title>The complete genome of Teredinibacter turnerae T7901: an intracellular endosymbiont of marine wood-boring bivalves (shipworms).</title>
        <authorList>
            <person name="Yang J.C."/>
            <person name="Madupu R."/>
            <person name="Durkin A.S."/>
            <person name="Ekborg N.A."/>
            <person name="Pedamallu C.S."/>
            <person name="Hostetler J.B."/>
            <person name="Radune D."/>
            <person name="Toms B.S."/>
            <person name="Henrissat B."/>
            <person name="Coutinho P.M."/>
            <person name="Schwarz S."/>
            <person name="Field L."/>
            <person name="Trindade-Silva A.E."/>
            <person name="Soares C.A.G."/>
            <person name="Elshahawi S."/>
            <person name="Hanora A."/>
            <person name="Schmidt E.W."/>
            <person name="Haygood M.G."/>
            <person name="Posfai J."/>
            <person name="Benner J."/>
            <person name="Madinger C."/>
            <person name="Nove J."/>
            <person name="Anton B."/>
            <person name="Chaudhary K."/>
            <person name="Foster J."/>
            <person name="Holman A."/>
            <person name="Kumar S."/>
            <person name="Lessard P.A."/>
            <person name="Luyten Y.A."/>
            <person name="Slatko B."/>
            <person name="Wood N."/>
            <person name="Wu B."/>
            <person name="Teplitski M."/>
            <person name="Mougous J.D."/>
            <person name="Ward N."/>
            <person name="Eisen J.A."/>
            <person name="Badger J.H."/>
            <person name="Distel D.L."/>
        </authorList>
    </citation>
    <scope>NUCLEOTIDE SEQUENCE [LARGE SCALE GENOMIC DNA]</scope>
    <source>
        <strain evidence="3">ATCC 39867 / T7901</strain>
    </source>
</reference>
<dbReference type="KEGG" id="ttu:TERTU_1478"/>
<dbReference type="STRING" id="377629.TERTU_1478"/>
<feature type="transmembrane region" description="Helical" evidence="1">
    <location>
        <begin position="270"/>
        <end position="288"/>
    </location>
</feature>
<proteinExistence type="predicted"/>
<keyword evidence="1" id="KW-0472">Membrane</keyword>